<dbReference type="InterPro" id="IPR050307">
    <property type="entry name" value="Sterol_Desaturase_Related"/>
</dbReference>
<evidence type="ECO:0000256" key="3">
    <source>
        <dbReference type="ARBA" id="ARBA00022989"/>
    </source>
</evidence>
<dbReference type="GO" id="GO:0016491">
    <property type="term" value="F:oxidoreductase activity"/>
    <property type="evidence" value="ECO:0007669"/>
    <property type="project" value="InterPro"/>
</dbReference>
<gene>
    <name evidence="7" type="ORF">UABAM_06635</name>
</gene>
<keyword evidence="8" id="KW-1185">Reference proteome</keyword>
<dbReference type="AlphaFoldDB" id="A0A5S9IUM2"/>
<dbReference type="PANTHER" id="PTHR11863">
    <property type="entry name" value="STEROL DESATURASE"/>
    <property type="match status" value="1"/>
</dbReference>
<keyword evidence="3 5" id="KW-1133">Transmembrane helix</keyword>
<dbReference type="Proteomes" id="UP000326354">
    <property type="component" value="Chromosome"/>
</dbReference>
<evidence type="ECO:0000256" key="1">
    <source>
        <dbReference type="ARBA" id="ARBA00004370"/>
    </source>
</evidence>
<organism evidence="7 8">
    <name type="scientific">Uabimicrobium amorphum</name>
    <dbReference type="NCBI Taxonomy" id="2596890"/>
    <lineage>
        <taxon>Bacteria</taxon>
        <taxon>Pseudomonadati</taxon>
        <taxon>Planctomycetota</taxon>
        <taxon>Candidatus Uabimicrobiia</taxon>
        <taxon>Candidatus Uabimicrobiales</taxon>
        <taxon>Candidatus Uabimicrobiaceae</taxon>
        <taxon>Candidatus Uabimicrobium</taxon>
    </lineage>
</organism>
<protein>
    <submittedName>
        <fullName evidence="7">Sterol desaturase</fullName>
    </submittedName>
</protein>
<dbReference type="GO" id="GO:0016020">
    <property type="term" value="C:membrane"/>
    <property type="evidence" value="ECO:0007669"/>
    <property type="project" value="UniProtKB-SubCell"/>
</dbReference>
<dbReference type="GO" id="GO:0005506">
    <property type="term" value="F:iron ion binding"/>
    <property type="evidence" value="ECO:0007669"/>
    <property type="project" value="InterPro"/>
</dbReference>
<evidence type="ECO:0000313" key="7">
    <source>
        <dbReference type="EMBL" id="BBM88214.1"/>
    </source>
</evidence>
<accession>A0A5S9IUM2</accession>
<evidence type="ECO:0000256" key="2">
    <source>
        <dbReference type="ARBA" id="ARBA00022692"/>
    </source>
</evidence>
<dbReference type="RefSeq" id="WP_152021836.1">
    <property type="nucleotide sequence ID" value="NZ_AP019860.1"/>
</dbReference>
<dbReference type="KEGG" id="uam:UABAM_06635"/>
<reference evidence="7 8" key="1">
    <citation type="submission" date="2019-08" db="EMBL/GenBank/DDBJ databases">
        <title>Complete genome sequence of Candidatus Uab amorphum.</title>
        <authorList>
            <person name="Shiratori T."/>
            <person name="Suzuki S."/>
            <person name="Kakizawa Y."/>
            <person name="Ishida K."/>
        </authorList>
    </citation>
    <scope>NUCLEOTIDE SEQUENCE [LARGE SCALE GENOMIC DNA]</scope>
    <source>
        <strain evidence="7 8">SRT547</strain>
    </source>
</reference>
<feature type="domain" description="Fatty acid hydroxylase" evidence="6">
    <location>
        <begin position="82"/>
        <end position="218"/>
    </location>
</feature>
<evidence type="ECO:0000259" key="6">
    <source>
        <dbReference type="Pfam" id="PF04116"/>
    </source>
</evidence>
<name>A0A5S9IUM2_UABAM</name>
<proteinExistence type="predicted"/>
<feature type="transmembrane region" description="Helical" evidence="5">
    <location>
        <begin position="6"/>
        <end position="27"/>
    </location>
</feature>
<feature type="transmembrane region" description="Helical" evidence="5">
    <location>
        <begin position="39"/>
        <end position="60"/>
    </location>
</feature>
<dbReference type="OrthoDB" id="9770329at2"/>
<dbReference type="GO" id="GO:0008610">
    <property type="term" value="P:lipid biosynthetic process"/>
    <property type="evidence" value="ECO:0007669"/>
    <property type="project" value="InterPro"/>
</dbReference>
<evidence type="ECO:0000313" key="8">
    <source>
        <dbReference type="Proteomes" id="UP000326354"/>
    </source>
</evidence>
<keyword evidence="2 5" id="KW-0812">Transmembrane</keyword>
<feature type="transmembrane region" description="Helical" evidence="5">
    <location>
        <begin position="66"/>
        <end position="91"/>
    </location>
</feature>
<dbReference type="InterPro" id="IPR006694">
    <property type="entry name" value="Fatty_acid_hydroxylase"/>
</dbReference>
<sequence>MTQKMYIVLGTLFVLGIAENLFSFYKSNRSYWQKIRDNYGLAVVNTVVVNFAFVFLLSWITTQTLFTGILSFITTNTYTSGILAFLVLDFFMYMWHRLMHEWDFAWNFHQVHHSELDMNTSSSFRFHFVEIAASKIFLLLWIGLWGIDVVFYFMYEAVFMVSVLLQHSNIHIPYKLDKLMSYVVVTPNFHRIHHSQDTHESNANYSSILTIWDWVFGTLVWNHHPQHIKIGMKKYPLPQNVWQLLKMPWS</sequence>
<keyword evidence="4 5" id="KW-0472">Membrane</keyword>
<dbReference type="EMBL" id="AP019860">
    <property type="protein sequence ID" value="BBM88214.1"/>
    <property type="molecule type" value="Genomic_DNA"/>
</dbReference>
<evidence type="ECO:0000256" key="5">
    <source>
        <dbReference type="SAM" id="Phobius"/>
    </source>
</evidence>
<dbReference type="Pfam" id="PF04116">
    <property type="entry name" value="FA_hydroxylase"/>
    <property type="match status" value="1"/>
</dbReference>
<comment type="subcellular location">
    <subcellularLocation>
        <location evidence="1">Membrane</location>
    </subcellularLocation>
</comment>
<evidence type="ECO:0000256" key="4">
    <source>
        <dbReference type="ARBA" id="ARBA00023136"/>
    </source>
</evidence>